<evidence type="ECO:0000313" key="2">
    <source>
        <dbReference type="EMBL" id="KAE8151203.1"/>
    </source>
</evidence>
<keyword evidence="3" id="KW-1185">Reference proteome</keyword>
<name>A0A5N6TXV2_ASPAV</name>
<organism evidence="2 3">
    <name type="scientific">Aspergillus avenaceus</name>
    <dbReference type="NCBI Taxonomy" id="36643"/>
    <lineage>
        <taxon>Eukaryota</taxon>
        <taxon>Fungi</taxon>
        <taxon>Dikarya</taxon>
        <taxon>Ascomycota</taxon>
        <taxon>Pezizomycotina</taxon>
        <taxon>Eurotiomycetes</taxon>
        <taxon>Eurotiomycetidae</taxon>
        <taxon>Eurotiales</taxon>
        <taxon>Aspergillaceae</taxon>
        <taxon>Aspergillus</taxon>
        <taxon>Aspergillus subgen. Circumdati</taxon>
    </lineage>
</organism>
<sequence length="60" mass="6524">MSPTTTLTVLAQKAKLTDSNSPLSPSFVREKKKKTSGQLIIRSFPPPPPKAYARVTRIAA</sequence>
<accession>A0A5N6TXV2</accession>
<dbReference type="AlphaFoldDB" id="A0A5N6TXV2"/>
<proteinExistence type="predicted"/>
<gene>
    <name evidence="2" type="ORF">BDV25DRAFT_153080</name>
</gene>
<evidence type="ECO:0000256" key="1">
    <source>
        <dbReference type="SAM" id="MobiDB-lite"/>
    </source>
</evidence>
<reference evidence="2 3" key="1">
    <citation type="submission" date="2019-04" db="EMBL/GenBank/DDBJ databases">
        <title>Friends and foes A comparative genomics study of 23 Aspergillus species from section Flavi.</title>
        <authorList>
            <consortium name="DOE Joint Genome Institute"/>
            <person name="Kjaerbolling I."/>
            <person name="Vesth T."/>
            <person name="Frisvad J.C."/>
            <person name="Nybo J.L."/>
            <person name="Theobald S."/>
            <person name="Kildgaard S."/>
            <person name="Isbrandt T."/>
            <person name="Kuo A."/>
            <person name="Sato A."/>
            <person name="Lyhne E.K."/>
            <person name="Kogle M.E."/>
            <person name="Wiebenga A."/>
            <person name="Kun R.S."/>
            <person name="Lubbers R.J."/>
            <person name="Makela M.R."/>
            <person name="Barry K."/>
            <person name="Chovatia M."/>
            <person name="Clum A."/>
            <person name="Daum C."/>
            <person name="Haridas S."/>
            <person name="He G."/>
            <person name="LaButti K."/>
            <person name="Lipzen A."/>
            <person name="Mondo S."/>
            <person name="Riley R."/>
            <person name="Salamov A."/>
            <person name="Simmons B.A."/>
            <person name="Magnuson J.K."/>
            <person name="Henrissat B."/>
            <person name="Mortensen U.H."/>
            <person name="Larsen T.O."/>
            <person name="Devries R.P."/>
            <person name="Grigoriev I.V."/>
            <person name="Machida M."/>
            <person name="Baker S.E."/>
            <person name="Andersen M.R."/>
        </authorList>
    </citation>
    <scope>NUCLEOTIDE SEQUENCE [LARGE SCALE GENOMIC DNA]</scope>
    <source>
        <strain evidence="2 3">IBT 18842</strain>
    </source>
</reference>
<protein>
    <submittedName>
        <fullName evidence="2">Uncharacterized protein</fullName>
    </submittedName>
</protein>
<feature type="region of interest" description="Disordered" evidence="1">
    <location>
        <begin position="18"/>
        <end position="46"/>
    </location>
</feature>
<evidence type="ECO:0000313" key="3">
    <source>
        <dbReference type="Proteomes" id="UP000325780"/>
    </source>
</evidence>
<dbReference type="EMBL" id="ML742076">
    <property type="protein sequence ID" value="KAE8151203.1"/>
    <property type="molecule type" value="Genomic_DNA"/>
</dbReference>
<dbReference type="Proteomes" id="UP000325780">
    <property type="component" value="Unassembled WGS sequence"/>
</dbReference>